<proteinExistence type="predicted"/>
<evidence type="ECO:0000313" key="5">
    <source>
        <dbReference type="Proteomes" id="UP000231644"/>
    </source>
</evidence>
<dbReference type="Pfam" id="PF00583">
    <property type="entry name" value="Acetyltransf_1"/>
    <property type="match status" value="1"/>
</dbReference>
<name>A0A1I1LRC0_9RHOB</name>
<dbReference type="Proteomes" id="UP000231644">
    <property type="component" value="Unassembled WGS sequence"/>
</dbReference>
<evidence type="ECO:0000259" key="3">
    <source>
        <dbReference type="PROSITE" id="PS51186"/>
    </source>
</evidence>
<evidence type="ECO:0000256" key="2">
    <source>
        <dbReference type="ARBA" id="ARBA00023315"/>
    </source>
</evidence>
<dbReference type="PANTHER" id="PTHR10545">
    <property type="entry name" value="DIAMINE N-ACETYLTRANSFERASE"/>
    <property type="match status" value="1"/>
</dbReference>
<gene>
    <name evidence="4" type="ORF">SAMN05421762_2084</name>
</gene>
<dbReference type="CDD" id="cd04301">
    <property type="entry name" value="NAT_SF"/>
    <property type="match status" value="1"/>
</dbReference>
<keyword evidence="2" id="KW-0012">Acyltransferase</keyword>
<dbReference type="SUPFAM" id="SSF55729">
    <property type="entry name" value="Acyl-CoA N-acyltransferases (Nat)"/>
    <property type="match status" value="1"/>
</dbReference>
<feature type="domain" description="N-acetyltransferase" evidence="3">
    <location>
        <begin position="10"/>
        <end position="155"/>
    </location>
</feature>
<accession>A0A1I1LRC0</accession>
<dbReference type="EMBL" id="FOLX01000001">
    <property type="protein sequence ID" value="SFC75516.1"/>
    <property type="molecule type" value="Genomic_DNA"/>
</dbReference>
<protein>
    <submittedName>
        <fullName evidence="4">Acetyltransferase (GNAT) family protein</fullName>
    </submittedName>
</protein>
<dbReference type="GO" id="GO:0008080">
    <property type="term" value="F:N-acetyltransferase activity"/>
    <property type="evidence" value="ECO:0007669"/>
    <property type="project" value="TreeGrafter"/>
</dbReference>
<dbReference type="AlphaFoldDB" id="A0A1I1LRC0"/>
<dbReference type="OrthoDB" id="9805924at2"/>
<keyword evidence="5" id="KW-1185">Reference proteome</keyword>
<evidence type="ECO:0000256" key="1">
    <source>
        <dbReference type="ARBA" id="ARBA00022679"/>
    </source>
</evidence>
<dbReference type="RefSeq" id="WP_093454401.1">
    <property type="nucleotide sequence ID" value="NZ_FNZG01000004.1"/>
</dbReference>
<dbReference type="InterPro" id="IPR016181">
    <property type="entry name" value="Acyl_CoA_acyltransferase"/>
</dbReference>
<dbReference type="STRING" id="517719.SAMN05421762_2084"/>
<dbReference type="InterPro" id="IPR051016">
    <property type="entry name" value="Diverse_Substrate_AcTransf"/>
</dbReference>
<dbReference type="InterPro" id="IPR000182">
    <property type="entry name" value="GNAT_dom"/>
</dbReference>
<dbReference type="PANTHER" id="PTHR10545:SF42">
    <property type="entry name" value="ACETYLTRANSFERASE"/>
    <property type="match status" value="1"/>
</dbReference>
<evidence type="ECO:0000313" key="4">
    <source>
        <dbReference type="EMBL" id="SFC75516.1"/>
    </source>
</evidence>
<organism evidence="4 5">
    <name type="scientific">Pseudooceanicola nitratireducens</name>
    <dbReference type="NCBI Taxonomy" id="517719"/>
    <lineage>
        <taxon>Bacteria</taxon>
        <taxon>Pseudomonadati</taxon>
        <taxon>Pseudomonadota</taxon>
        <taxon>Alphaproteobacteria</taxon>
        <taxon>Rhodobacterales</taxon>
        <taxon>Paracoccaceae</taxon>
        <taxon>Pseudooceanicola</taxon>
    </lineage>
</organism>
<reference evidence="4 5" key="1">
    <citation type="submission" date="2016-10" db="EMBL/GenBank/DDBJ databases">
        <authorList>
            <person name="de Groot N.N."/>
        </authorList>
    </citation>
    <scope>NUCLEOTIDE SEQUENCE [LARGE SCALE GENOMIC DNA]</scope>
    <source>
        <strain evidence="4 5">DSM 29619</strain>
    </source>
</reference>
<keyword evidence="1 4" id="KW-0808">Transferase</keyword>
<dbReference type="Gene3D" id="3.40.630.30">
    <property type="match status" value="1"/>
</dbReference>
<dbReference type="PROSITE" id="PS51186">
    <property type="entry name" value="GNAT"/>
    <property type="match status" value="1"/>
</dbReference>
<sequence>MAGPAETESLTIRPLDRADRAEWGRLWQGYLKFYKTELPQAQYDLTFERMLSGETGEFQGFLALLGDRPVGLVHYLFHRHGWKAEPVCYLQDLYADPEVRGRGIGAALITAVYAAADDAGAPTVYWMTQEDNTQARKLYDQIAGVTDFIKYQRPS</sequence>